<feature type="compositionally biased region" description="Basic residues" evidence="1">
    <location>
        <begin position="42"/>
        <end position="51"/>
    </location>
</feature>
<name>A0A6J8DEM6_MYTCO</name>
<dbReference type="EMBL" id="CACVKT020007353">
    <property type="protein sequence ID" value="CAC5407133.1"/>
    <property type="molecule type" value="Genomic_DNA"/>
</dbReference>
<protein>
    <submittedName>
        <fullName evidence="2">Uncharacterized protein</fullName>
    </submittedName>
</protein>
<evidence type="ECO:0000313" key="2">
    <source>
        <dbReference type="EMBL" id="CAC5407133.1"/>
    </source>
</evidence>
<dbReference type="Proteomes" id="UP000507470">
    <property type="component" value="Unassembled WGS sequence"/>
</dbReference>
<proteinExistence type="predicted"/>
<evidence type="ECO:0000256" key="1">
    <source>
        <dbReference type="SAM" id="MobiDB-lite"/>
    </source>
</evidence>
<sequence>METTADDQEPAAVVDDATDLNKQRTQGQFITKKRSWQECKKKWNNSKQRAKQKIDNLRHPRTGGGPVQPQITPTEELILQGIGGRPSMTGVGSFLDTDAATPEISVEQDLEEANTSCEFTRSTPVPSGSNTTCTNTSGINIVNKYAFIYVVWRNGHLLNKKQQYDTI</sequence>
<reference evidence="2 3" key="1">
    <citation type="submission" date="2020-06" db="EMBL/GenBank/DDBJ databases">
        <authorList>
            <person name="Li R."/>
            <person name="Bekaert M."/>
        </authorList>
    </citation>
    <scope>NUCLEOTIDE SEQUENCE [LARGE SCALE GENOMIC DNA]</scope>
    <source>
        <strain evidence="3">wild</strain>
    </source>
</reference>
<dbReference type="OrthoDB" id="6131731at2759"/>
<gene>
    <name evidence="2" type="ORF">MCOR_40638</name>
</gene>
<evidence type="ECO:0000313" key="3">
    <source>
        <dbReference type="Proteomes" id="UP000507470"/>
    </source>
</evidence>
<keyword evidence="3" id="KW-1185">Reference proteome</keyword>
<feature type="region of interest" description="Disordered" evidence="1">
    <location>
        <begin position="1"/>
        <end position="72"/>
    </location>
</feature>
<dbReference type="AlphaFoldDB" id="A0A6J8DEM6"/>
<organism evidence="2 3">
    <name type="scientific">Mytilus coruscus</name>
    <name type="common">Sea mussel</name>
    <dbReference type="NCBI Taxonomy" id="42192"/>
    <lineage>
        <taxon>Eukaryota</taxon>
        <taxon>Metazoa</taxon>
        <taxon>Spiralia</taxon>
        <taxon>Lophotrochozoa</taxon>
        <taxon>Mollusca</taxon>
        <taxon>Bivalvia</taxon>
        <taxon>Autobranchia</taxon>
        <taxon>Pteriomorphia</taxon>
        <taxon>Mytilida</taxon>
        <taxon>Mytiloidea</taxon>
        <taxon>Mytilidae</taxon>
        <taxon>Mytilinae</taxon>
        <taxon>Mytilus</taxon>
    </lineage>
</organism>
<accession>A0A6J8DEM6</accession>